<gene>
    <name evidence="2" type="ORF">SteCoe_5167</name>
</gene>
<sequence>MDSIKASLNSISSDSIVESLSLSSIDRDSADSEDIKRVSGLTKEIKESVSNRLNAFLCMSQKCCEENIFINEYPEEAETLRKSLIHTLSQCKENNDKTNEIVKACLSKYLFLLDREYKLLKSKLSETTSEMKDIDEEETQLNKQIQVVEGNISKFLMETQENNESGSVSV</sequence>
<dbReference type="AlphaFoldDB" id="A0A1R2CT58"/>
<feature type="coiled-coil region" evidence="1">
    <location>
        <begin position="117"/>
        <end position="151"/>
    </location>
</feature>
<reference evidence="2 3" key="1">
    <citation type="submission" date="2016-11" db="EMBL/GenBank/DDBJ databases">
        <title>The macronuclear genome of Stentor coeruleus: a giant cell with tiny introns.</title>
        <authorList>
            <person name="Slabodnick M."/>
            <person name="Ruby J.G."/>
            <person name="Reiff S.B."/>
            <person name="Swart E.C."/>
            <person name="Gosai S."/>
            <person name="Prabakaran S."/>
            <person name="Witkowska E."/>
            <person name="Larue G.E."/>
            <person name="Fisher S."/>
            <person name="Freeman R.M."/>
            <person name="Gunawardena J."/>
            <person name="Chu W."/>
            <person name="Stover N.A."/>
            <person name="Gregory B.D."/>
            <person name="Nowacki M."/>
            <person name="Derisi J."/>
            <person name="Roy S.W."/>
            <person name="Marshall W.F."/>
            <person name="Sood P."/>
        </authorList>
    </citation>
    <scope>NUCLEOTIDE SEQUENCE [LARGE SCALE GENOMIC DNA]</scope>
    <source>
        <strain evidence="2">WM001</strain>
    </source>
</reference>
<evidence type="ECO:0000256" key="1">
    <source>
        <dbReference type="SAM" id="Coils"/>
    </source>
</evidence>
<comment type="caution">
    <text evidence="2">The sequence shown here is derived from an EMBL/GenBank/DDBJ whole genome shotgun (WGS) entry which is preliminary data.</text>
</comment>
<evidence type="ECO:0000313" key="3">
    <source>
        <dbReference type="Proteomes" id="UP000187209"/>
    </source>
</evidence>
<evidence type="ECO:0000313" key="2">
    <source>
        <dbReference type="EMBL" id="OMJ92175.1"/>
    </source>
</evidence>
<accession>A0A1R2CT58</accession>
<dbReference type="EMBL" id="MPUH01000067">
    <property type="protein sequence ID" value="OMJ92175.1"/>
    <property type="molecule type" value="Genomic_DNA"/>
</dbReference>
<name>A0A1R2CT58_9CILI</name>
<keyword evidence="1" id="KW-0175">Coiled coil</keyword>
<proteinExistence type="predicted"/>
<organism evidence="2 3">
    <name type="scientific">Stentor coeruleus</name>
    <dbReference type="NCBI Taxonomy" id="5963"/>
    <lineage>
        <taxon>Eukaryota</taxon>
        <taxon>Sar</taxon>
        <taxon>Alveolata</taxon>
        <taxon>Ciliophora</taxon>
        <taxon>Postciliodesmatophora</taxon>
        <taxon>Heterotrichea</taxon>
        <taxon>Heterotrichida</taxon>
        <taxon>Stentoridae</taxon>
        <taxon>Stentor</taxon>
    </lineage>
</organism>
<keyword evidence="3" id="KW-1185">Reference proteome</keyword>
<dbReference type="Proteomes" id="UP000187209">
    <property type="component" value="Unassembled WGS sequence"/>
</dbReference>
<protein>
    <submittedName>
        <fullName evidence="2">Uncharacterized protein</fullName>
    </submittedName>
</protein>